<dbReference type="Gene3D" id="3.30.70.1170">
    <property type="entry name" value="Sun protein, domain 3"/>
    <property type="match status" value="1"/>
</dbReference>
<dbReference type="PRINTS" id="PR02008">
    <property type="entry name" value="RCMTFAMILY"/>
</dbReference>
<accession>A0ABV8MS95</accession>
<keyword evidence="5 6" id="KW-0694">RNA-binding</keyword>
<dbReference type="SUPFAM" id="SSF53335">
    <property type="entry name" value="S-adenosyl-L-methionine-dependent methyltransferases"/>
    <property type="match status" value="1"/>
</dbReference>
<evidence type="ECO:0000313" key="8">
    <source>
        <dbReference type="EMBL" id="MFC4161128.1"/>
    </source>
</evidence>
<dbReference type="InterPro" id="IPR001678">
    <property type="entry name" value="MeTrfase_RsmB-F_NOP2_dom"/>
</dbReference>
<evidence type="ECO:0000259" key="7">
    <source>
        <dbReference type="PROSITE" id="PS51686"/>
    </source>
</evidence>
<feature type="binding site" evidence="6">
    <location>
        <position position="187"/>
    </location>
    <ligand>
        <name>S-adenosyl-L-methionine</name>
        <dbReference type="ChEBI" id="CHEBI:59789"/>
    </ligand>
</feature>
<keyword evidence="3 6" id="KW-0808">Transferase</keyword>
<dbReference type="InterPro" id="IPR023267">
    <property type="entry name" value="RCMT"/>
</dbReference>
<protein>
    <submittedName>
        <fullName evidence="8">RsmB/NOP family class I SAM-dependent RNA methyltransferase</fullName>
        <ecNumber evidence="8">2.1.1.-</ecNumber>
    </submittedName>
</protein>
<evidence type="ECO:0000256" key="2">
    <source>
        <dbReference type="ARBA" id="ARBA00022603"/>
    </source>
</evidence>
<keyword evidence="4 6" id="KW-0949">S-adenosyl-L-methionine</keyword>
<evidence type="ECO:0000256" key="1">
    <source>
        <dbReference type="ARBA" id="ARBA00022490"/>
    </source>
</evidence>
<evidence type="ECO:0000313" key="9">
    <source>
        <dbReference type="Proteomes" id="UP001595791"/>
    </source>
</evidence>
<gene>
    <name evidence="8" type="ORF">ACFOW7_17460</name>
</gene>
<dbReference type="PANTHER" id="PTHR22807:SF61">
    <property type="entry name" value="NOL1_NOP2_SUN FAMILY PROTEIN _ ANTITERMINATION NUSB DOMAIN-CONTAINING PROTEIN"/>
    <property type="match status" value="1"/>
</dbReference>
<evidence type="ECO:0000256" key="3">
    <source>
        <dbReference type="ARBA" id="ARBA00022679"/>
    </source>
</evidence>
<keyword evidence="2 6" id="KW-0489">Methyltransferase</keyword>
<dbReference type="Proteomes" id="UP001595791">
    <property type="component" value="Unassembled WGS sequence"/>
</dbReference>
<name>A0ABV8MS95_9NEIS</name>
<dbReference type="Pfam" id="PF01189">
    <property type="entry name" value="Methyltr_RsmB-F"/>
    <property type="match status" value="1"/>
</dbReference>
<comment type="similarity">
    <text evidence="6">Belongs to the class I-like SAM-binding methyltransferase superfamily. RsmB/NOP family.</text>
</comment>
<reference evidence="9" key="1">
    <citation type="journal article" date="2019" name="Int. J. Syst. Evol. Microbiol.">
        <title>The Global Catalogue of Microorganisms (GCM) 10K type strain sequencing project: providing services to taxonomists for standard genome sequencing and annotation.</title>
        <authorList>
            <consortium name="The Broad Institute Genomics Platform"/>
            <consortium name="The Broad Institute Genome Sequencing Center for Infectious Disease"/>
            <person name="Wu L."/>
            <person name="Ma J."/>
        </authorList>
    </citation>
    <scope>NUCLEOTIDE SEQUENCE [LARGE SCALE GENOMIC DNA]</scope>
    <source>
        <strain evidence="9">LMG 29894</strain>
    </source>
</reference>
<keyword evidence="1" id="KW-0963">Cytoplasm</keyword>
<evidence type="ECO:0000256" key="6">
    <source>
        <dbReference type="PROSITE-ProRule" id="PRU01023"/>
    </source>
</evidence>
<feature type="binding site" evidence="6">
    <location>
        <position position="169"/>
    </location>
    <ligand>
        <name>S-adenosyl-L-methionine</name>
        <dbReference type="ChEBI" id="CHEBI:59789"/>
    </ligand>
</feature>
<evidence type="ECO:0000256" key="4">
    <source>
        <dbReference type="ARBA" id="ARBA00022691"/>
    </source>
</evidence>
<dbReference type="InterPro" id="IPR031341">
    <property type="entry name" value="Methyltr_RsmF_N"/>
</dbReference>
<proteinExistence type="inferred from homology"/>
<dbReference type="RefSeq" id="WP_378166714.1">
    <property type="nucleotide sequence ID" value="NZ_JBHSBU010000001.1"/>
</dbReference>
<dbReference type="Pfam" id="PF17125">
    <property type="entry name" value="Methyltr_RsmF_N"/>
    <property type="match status" value="1"/>
</dbReference>
<feature type="binding site" evidence="6">
    <location>
        <begin position="118"/>
        <end position="124"/>
    </location>
    <ligand>
        <name>S-adenosyl-L-methionine</name>
        <dbReference type="ChEBI" id="CHEBI:59789"/>
    </ligand>
</feature>
<feature type="domain" description="SAM-dependent MTase RsmB/NOP-type" evidence="7">
    <location>
        <begin position="26"/>
        <end position="314"/>
    </location>
</feature>
<sequence length="315" mass="34400">MNQTVLPPSFLERLPAIVPPERLPVVLASFGIDKPVALRINTLKASADSVCAELAAAGFQLKSLPWSGLAFSVPFEQKRALTETAAFYDGRLYLQNLSSQLAPLLLDPQPGETVLDLAAAPGGKTSQIAAMMANQGRLSAVEPVRDRFFRLKANLDQQGATLAKCYLMDGRAVGSKCPAMFDRILLDAPCSSEARFDTRDPESMSHWSLKKVGECAHKQKRLLQSAWTALKPGGRLLYSTCSFAPEENEGALATLLKHAGDEVEVLDLPWRLDNFLPGLTAWDGKLFPASLSRAARVLPDESMDGFFLCLLKKKR</sequence>
<dbReference type="InterPro" id="IPR049560">
    <property type="entry name" value="MeTrfase_RsmB-F_NOP2_cat"/>
</dbReference>
<dbReference type="Gene3D" id="3.40.50.150">
    <property type="entry name" value="Vaccinia Virus protein VP39"/>
    <property type="match status" value="1"/>
</dbReference>
<dbReference type="EC" id="2.1.1.-" evidence="8"/>
<comment type="caution">
    <text evidence="8">The sequence shown here is derived from an EMBL/GenBank/DDBJ whole genome shotgun (WGS) entry which is preliminary data.</text>
</comment>
<organism evidence="8 9">
    <name type="scientific">Chitinimonas lacunae</name>
    <dbReference type="NCBI Taxonomy" id="1963018"/>
    <lineage>
        <taxon>Bacteria</taxon>
        <taxon>Pseudomonadati</taxon>
        <taxon>Pseudomonadota</taxon>
        <taxon>Betaproteobacteria</taxon>
        <taxon>Neisseriales</taxon>
        <taxon>Chitinibacteraceae</taxon>
        <taxon>Chitinimonas</taxon>
    </lineage>
</organism>
<feature type="binding site" evidence="6">
    <location>
        <position position="142"/>
    </location>
    <ligand>
        <name>S-adenosyl-L-methionine</name>
        <dbReference type="ChEBI" id="CHEBI:59789"/>
    </ligand>
</feature>
<dbReference type="CDD" id="cd02440">
    <property type="entry name" value="AdoMet_MTases"/>
    <property type="match status" value="1"/>
</dbReference>
<evidence type="ECO:0000256" key="5">
    <source>
        <dbReference type="ARBA" id="ARBA00022884"/>
    </source>
</evidence>
<feature type="active site" description="Nucleophile" evidence="6">
    <location>
        <position position="241"/>
    </location>
</feature>
<dbReference type="EMBL" id="JBHSBU010000001">
    <property type="protein sequence ID" value="MFC4161128.1"/>
    <property type="molecule type" value="Genomic_DNA"/>
</dbReference>
<dbReference type="GO" id="GO:0032259">
    <property type="term" value="P:methylation"/>
    <property type="evidence" value="ECO:0007669"/>
    <property type="project" value="UniProtKB-KW"/>
</dbReference>
<dbReference type="PROSITE" id="PS51686">
    <property type="entry name" value="SAM_MT_RSMB_NOP"/>
    <property type="match status" value="1"/>
</dbReference>
<dbReference type="PANTHER" id="PTHR22807">
    <property type="entry name" value="NOP2 YEAST -RELATED NOL1/NOP2/FMU SUN DOMAIN-CONTAINING"/>
    <property type="match status" value="1"/>
</dbReference>
<dbReference type="InterPro" id="IPR029063">
    <property type="entry name" value="SAM-dependent_MTases_sf"/>
</dbReference>
<keyword evidence="9" id="KW-1185">Reference proteome</keyword>
<dbReference type="GO" id="GO:0008168">
    <property type="term" value="F:methyltransferase activity"/>
    <property type="evidence" value="ECO:0007669"/>
    <property type="project" value="UniProtKB-KW"/>
</dbReference>